<dbReference type="KEGG" id="rlc:K227x_22720"/>
<dbReference type="RefSeq" id="WP_218933916.1">
    <property type="nucleotide sequence ID" value="NZ_CP036525.1"/>
</dbReference>
<evidence type="ECO:0000256" key="2">
    <source>
        <dbReference type="SAM" id="SignalP"/>
    </source>
</evidence>
<protein>
    <submittedName>
        <fullName evidence="3">Uncharacterized protein</fullName>
    </submittedName>
</protein>
<evidence type="ECO:0000313" key="3">
    <source>
        <dbReference type="EMBL" id="QDT03887.1"/>
    </source>
</evidence>
<dbReference type="AlphaFoldDB" id="A0A517N9S1"/>
<evidence type="ECO:0000256" key="1">
    <source>
        <dbReference type="SAM" id="Phobius"/>
    </source>
</evidence>
<gene>
    <name evidence="3" type="ORF">K227x_22720</name>
</gene>
<organism evidence="3 4">
    <name type="scientific">Rubripirellula lacrimiformis</name>
    <dbReference type="NCBI Taxonomy" id="1930273"/>
    <lineage>
        <taxon>Bacteria</taxon>
        <taxon>Pseudomonadati</taxon>
        <taxon>Planctomycetota</taxon>
        <taxon>Planctomycetia</taxon>
        <taxon>Pirellulales</taxon>
        <taxon>Pirellulaceae</taxon>
        <taxon>Rubripirellula</taxon>
    </lineage>
</organism>
<feature type="transmembrane region" description="Helical" evidence="1">
    <location>
        <begin position="90"/>
        <end position="112"/>
    </location>
</feature>
<keyword evidence="1" id="KW-0472">Membrane</keyword>
<sequence precursor="true">MTFIYSLPIWLLFAALAIPLACVAWASRQMSTDIAATADYTPKTTDEGPVTYNEDGTRSQSFTVVALTSVSGQVTYPFGPVSISANAREWAANAVLLGLLLVLIGLVGMLHFPTATRAAIPDTPIDYIGPDTRQDE</sequence>
<evidence type="ECO:0000313" key="4">
    <source>
        <dbReference type="Proteomes" id="UP000318538"/>
    </source>
</evidence>
<keyword evidence="4" id="KW-1185">Reference proteome</keyword>
<accession>A0A517N9S1</accession>
<feature type="chain" id="PRO_5021906805" evidence="2">
    <location>
        <begin position="27"/>
        <end position="136"/>
    </location>
</feature>
<dbReference type="EMBL" id="CP036525">
    <property type="protein sequence ID" value="QDT03887.1"/>
    <property type="molecule type" value="Genomic_DNA"/>
</dbReference>
<proteinExistence type="predicted"/>
<reference evidence="3 4" key="1">
    <citation type="submission" date="2019-02" db="EMBL/GenBank/DDBJ databases">
        <title>Deep-cultivation of Planctomycetes and their phenomic and genomic characterization uncovers novel biology.</title>
        <authorList>
            <person name="Wiegand S."/>
            <person name="Jogler M."/>
            <person name="Boedeker C."/>
            <person name="Pinto D."/>
            <person name="Vollmers J."/>
            <person name="Rivas-Marin E."/>
            <person name="Kohn T."/>
            <person name="Peeters S.H."/>
            <person name="Heuer A."/>
            <person name="Rast P."/>
            <person name="Oberbeckmann S."/>
            <person name="Bunk B."/>
            <person name="Jeske O."/>
            <person name="Meyerdierks A."/>
            <person name="Storesund J.E."/>
            <person name="Kallscheuer N."/>
            <person name="Luecker S."/>
            <person name="Lage O.M."/>
            <person name="Pohl T."/>
            <person name="Merkel B.J."/>
            <person name="Hornburger P."/>
            <person name="Mueller R.-W."/>
            <person name="Bruemmer F."/>
            <person name="Labrenz M."/>
            <person name="Spormann A.M."/>
            <person name="Op den Camp H."/>
            <person name="Overmann J."/>
            <person name="Amann R."/>
            <person name="Jetten M.S.M."/>
            <person name="Mascher T."/>
            <person name="Medema M.H."/>
            <person name="Devos D.P."/>
            <person name="Kaster A.-K."/>
            <person name="Ovreas L."/>
            <person name="Rohde M."/>
            <person name="Galperin M.Y."/>
            <person name="Jogler C."/>
        </authorList>
    </citation>
    <scope>NUCLEOTIDE SEQUENCE [LARGE SCALE GENOMIC DNA]</scope>
    <source>
        <strain evidence="3 4">K22_7</strain>
    </source>
</reference>
<keyword evidence="2" id="KW-0732">Signal</keyword>
<name>A0A517N9S1_9BACT</name>
<keyword evidence="1" id="KW-0812">Transmembrane</keyword>
<feature type="signal peptide" evidence="2">
    <location>
        <begin position="1"/>
        <end position="26"/>
    </location>
</feature>
<dbReference type="Proteomes" id="UP000318538">
    <property type="component" value="Chromosome"/>
</dbReference>
<keyword evidence="1" id="KW-1133">Transmembrane helix</keyword>